<reference evidence="1 2" key="1">
    <citation type="submission" date="2015-02" db="EMBL/GenBank/DDBJ databases">
        <title>Nostoc linckia genome annotation.</title>
        <authorList>
            <person name="Zhou Z."/>
        </authorList>
    </citation>
    <scope>NUCLEOTIDE SEQUENCE [LARGE SCALE GENOMIC DNA]</scope>
    <source>
        <strain evidence="2">z8</strain>
    </source>
</reference>
<dbReference type="EMBL" id="LAHD01000001">
    <property type="protein sequence ID" value="PHK07445.1"/>
    <property type="molecule type" value="Genomic_DNA"/>
</dbReference>
<name>A0A9Q5ZGX1_NOSLI</name>
<dbReference type="AlphaFoldDB" id="A0A9Q5ZGX1"/>
<comment type="caution">
    <text evidence="1">The sequence shown here is derived from an EMBL/GenBank/DDBJ whole genome shotgun (WGS) entry which is preliminary data.</text>
</comment>
<gene>
    <name evidence="1" type="ORF">VF08_00305</name>
</gene>
<dbReference type="Proteomes" id="UP000222310">
    <property type="component" value="Unassembled WGS sequence"/>
</dbReference>
<proteinExistence type="predicted"/>
<accession>A0A9Q5ZGX1</accession>
<organism evidence="1 2">
    <name type="scientific">Nostoc linckia z8</name>
    <dbReference type="NCBI Taxonomy" id="1628746"/>
    <lineage>
        <taxon>Bacteria</taxon>
        <taxon>Bacillati</taxon>
        <taxon>Cyanobacteriota</taxon>
        <taxon>Cyanophyceae</taxon>
        <taxon>Nostocales</taxon>
        <taxon>Nostocaceae</taxon>
        <taxon>Nostoc</taxon>
    </lineage>
</organism>
<evidence type="ECO:0000313" key="1">
    <source>
        <dbReference type="EMBL" id="PHK07445.1"/>
    </source>
</evidence>
<sequence>MGEMGEMGEMGRWGDGEMGKRLKGKGINLVFPLYPLPFTLYPFPFTPFPLPFTPFPFPMPHAQKLNNCYKRMTIVLIEIF</sequence>
<evidence type="ECO:0000313" key="2">
    <source>
        <dbReference type="Proteomes" id="UP000222310"/>
    </source>
</evidence>
<protein>
    <submittedName>
        <fullName evidence="1">Uncharacterized protein</fullName>
    </submittedName>
</protein>